<accession>A0ABZ1GW95</accession>
<dbReference type="GeneID" id="91547972"/>
<feature type="compositionally biased region" description="Basic and acidic residues" evidence="1">
    <location>
        <begin position="306"/>
        <end position="326"/>
    </location>
</feature>
<dbReference type="RefSeq" id="WP_326756189.1">
    <property type="nucleotide sequence ID" value="NZ_CP109134.1"/>
</dbReference>
<keyword evidence="2" id="KW-1133">Transmembrane helix</keyword>
<protein>
    <submittedName>
        <fullName evidence="3">DUF6114 domain-containing protein</fullName>
    </submittedName>
</protein>
<keyword evidence="4" id="KW-1185">Reference proteome</keyword>
<dbReference type="Pfam" id="PF19609">
    <property type="entry name" value="DUF6114"/>
    <property type="match status" value="1"/>
</dbReference>
<evidence type="ECO:0000256" key="1">
    <source>
        <dbReference type="SAM" id="MobiDB-lite"/>
    </source>
</evidence>
<feature type="compositionally biased region" description="Low complexity" evidence="1">
    <location>
        <begin position="145"/>
        <end position="154"/>
    </location>
</feature>
<feature type="transmembrane region" description="Helical" evidence="2">
    <location>
        <begin position="42"/>
        <end position="63"/>
    </location>
</feature>
<keyword evidence="2" id="KW-0812">Transmembrane</keyword>
<feature type="region of interest" description="Disordered" evidence="1">
    <location>
        <begin position="139"/>
        <end position="214"/>
    </location>
</feature>
<dbReference type="EMBL" id="CP109134">
    <property type="protein sequence ID" value="WSD10486.1"/>
    <property type="molecule type" value="Genomic_DNA"/>
</dbReference>
<proteinExistence type="predicted"/>
<keyword evidence="2" id="KW-0472">Membrane</keyword>
<feature type="compositionally biased region" description="Low complexity" evidence="1">
    <location>
        <begin position="280"/>
        <end position="296"/>
    </location>
</feature>
<name>A0ABZ1GW95_9ACTN</name>
<feature type="compositionally biased region" description="Basic and acidic residues" evidence="1">
    <location>
        <begin position="159"/>
        <end position="178"/>
    </location>
</feature>
<dbReference type="Proteomes" id="UP001335325">
    <property type="component" value="Chromosome"/>
</dbReference>
<feature type="compositionally biased region" description="Low complexity" evidence="1">
    <location>
        <begin position="239"/>
        <end position="252"/>
    </location>
</feature>
<feature type="compositionally biased region" description="Low complexity" evidence="1">
    <location>
        <begin position="179"/>
        <end position="195"/>
    </location>
</feature>
<feature type="transmembrane region" description="Helical" evidence="2">
    <location>
        <begin position="98"/>
        <end position="114"/>
    </location>
</feature>
<gene>
    <name evidence="3" type="ORF">OIE73_35385</name>
</gene>
<dbReference type="InterPro" id="IPR046096">
    <property type="entry name" value="DUF6114"/>
</dbReference>
<feature type="region of interest" description="Disordered" evidence="1">
    <location>
        <begin position="239"/>
        <end position="385"/>
    </location>
</feature>
<feature type="transmembrane region" description="Helical" evidence="2">
    <location>
        <begin position="69"/>
        <end position="91"/>
    </location>
</feature>
<evidence type="ECO:0000256" key="2">
    <source>
        <dbReference type="SAM" id="Phobius"/>
    </source>
</evidence>
<evidence type="ECO:0000313" key="4">
    <source>
        <dbReference type="Proteomes" id="UP001335325"/>
    </source>
</evidence>
<organism evidence="3 4">
    <name type="scientific">Streptomyces hirsutus</name>
    <dbReference type="NCBI Taxonomy" id="35620"/>
    <lineage>
        <taxon>Bacteria</taxon>
        <taxon>Bacillati</taxon>
        <taxon>Actinomycetota</taxon>
        <taxon>Actinomycetes</taxon>
        <taxon>Kitasatosporales</taxon>
        <taxon>Streptomycetaceae</taxon>
        <taxon>Streptomyces</taxon>
    </lineage>
</organism>
<reference evidence="3 4" key="1">
    <citation type="submission" date="2022-10" db="EMBL/GenBank/DDBJ databases">
        <title>The complete genomes of actinobacterial strains from the NBC collection.</title>
        <authorList>
            <person name="Joergensen T.S."/>
            <person name="Alvarez Arevalo M."/>
            <person name="Sterndorff E.B."/>
            <person name="Faurdal D."/>
            <person name="Vuksanovic O."/>
            <person name="Mourched A.-S."/>
            <person name="Charusanti P."/>
            <person name="Shaw S."/>
            <person name="Blin K."/>
            <person name="Weber T."/>
        </authorList>
    </citation>
    <scope>NUCLEOTIDE SEQUENCE [LARGE SCALE GENOMIC DNA]</scope>
    <source>
        <strain evidence="3 4">NBC 01753</strain>
    </source>
</reference>
<sequence>MFGFVLGFLSELSREAGDRLDRILPAPRARRAFRRWRGSRPFWAAMWVVAGGVEMVAIPLAPLPLMIKVGIGAMSAVGISVVLVAGGLFFLFKPDQRVFVSIVTAVASLTSLATTNLGGFGMGMAAGLVGSSMAFGWMPHPASAPPEETASPDAGEPDGAGRADGDKDPAASPDRDAPRVPSAAGPVPAAPPLAAEGGGGLPKAGEDRARHARRRGRARGAVLFALSTVLAAAALPAGTGSTAAAPGAGVSPLPWPTFTWPWDLGPTGSPGPSPTPSPGDAPSATSQPSPGPSSSPSRDEEDEKDDQGRDEDKKDKDKNDPRKDAARVTLPCLTGTDTGGLPHPGQDAPGSGEEAESGALPEDPGDLTALRPPIVIGDQPGRPRSTYPVNTLYPEVGADSLTAHGAVIHGATYLRTADGGRTKVLWVHADRLVADDYAFRLETAGQMQTIDVDLDIPQVDIYVTRLTGSITIPVIDVATPRICIGADIVPANLPIAVHLPELSVTAVEAGQVLVDAETVNFSGLNARTLSR</sequence>
<feature type="compositionally biased region" description="Pro residues" evidence="1">
    <location>
        <begin position="269"/>
        <end position="279"/>
    </location>
</feature>
<evidence type="ECO:0000313" key="3">
    <source>
        <dbReference type="EMBL" id="WSD10486.1"/>
    </source>
</evidence>